<evidence type="ECO:0000313" key="4">
    <source>
        <dbReference type="Proteomes" id="UP000540191"/>
    </source>
</evidence>
<keyword evidence="2" id="KW-1133">Transmembrane helix</keyword>
<proteinExistence type="predicted"/>
<keyword evidence="3" id="KW-0808">Transferase</keyword>
<evidence type="ECO:0000256" key="2">
    <source>
        <dbReference type="SAM" id="Phobius"/>
    </source>
</evidence>
<organism evidence="3 4">
    <name type="scientific">Micrococcus cohnii</name>
    <dbReference type="NCBI Taxonomy" id="993416"/>
    <lineage>
        <taxon>Bacteria</taxon>
        <taxon>Bacillati</taxon>
        <taxon>Actinomycetota</taxon>
        <taxon>Actinomycetes</taxon>
        <taxon>Micrococcales</taxon>
        <taxon>Micrococcaceae</taxon>
        <taxon>Micrococcus</taxon>
    </lineage>
</organism>
<feature type="region of interest" description="Disordered" evidence="1">
    <location>
        <begin position="1"/>
        <end position="20"/>
    </location>
</feature>
<dbReference type="RefSeq" id="WP_184241278.1">
    <property type="nucleotide sequence ID" value="NZ_JACHNA010000001.1"/>
</dbReference>
<feature type="transmembrane region" description="Helical" evidence="2">
    <location>
        <begin position="116"/>
        <end position="137"/>
    </location>
</feature>
<sequence>MSTPERPAQGTEPGRRRAERGRGRPVAVWIGVIALSVVAATLAWLAVDAALRLGSGQLTVGAQVFLLVLYLALAAWVGATAAGLFRGRSWTRGAATAILLFCVLLSTWMWTGGDVLLGVGLFLVAGAGIVSVMSAGVSRHLRRG</sequence>
<dbReference type="Proteomes" id="UP000540191">
    <property type="component" value="Unassembled WGS sequence"/>
</dbReference>
<name>A0A7W7M3D8_9MICC</name>
<keyword evidence="3" id="KW-0012">Acyltransferase</keyword>
<dbReference type="EMBL" id="JACHNA010000001">
    <property type="protein sequence ID" value="MBB4735510.1"/>
    <property type="molecule type" value="Genomic_DNA"/>
</dbReference>
<keyword evidence="3" id="KW-0449">Lipoprotein</keyword>
<reference evidence="3 4" key="1">
    <citation type="submission" date="2020-08" db="EMBL/GenBank/DDBJ databases">
        <title>Sequencing the genomes of 1000 actinobacteria strains.</title>
        <authorList>
            <person name="Klenk H.-P."/>
        </authorList>
    </citation>
    <scope>NUCLEOTIDE SEQUENCE [LARGE SCALE GENOMIC DNA]</scope>
    <source>
        <strain evidence="3 4">DSM 23974</strain>
    </source>
</reference>
<evidence type="ECO:0000313" key="3">
    <source>
        <dbReference type="EMBL" id="MBB4735510.1"/>
    </source>
</evidence>
<gene>
    <name evidence="3" type="ORF">HDA30_001018</name>
</gene>
<feature type="transmembrane region" description="Helical" evidence="2">
    <location>
        <begin position="92"/>
        <end position="110"/>
    </location>
</feature>
<accession>A0A7W7M3D8</accession>
<keyword evidence="2" id="KW-0472">Membrane</keyword>
<keyword evidence="4" id="KW-1185">Reference proteome</keyword>
<comment type="caution">
    <text evidence="3">The sequence shown here is derived from an EMBL/GenBank/DDBJ whole genome shotgun (WGS) entry which is preliminary data.</text>
</comment>
<feature type="transmembrane region" description="Helical" evidence="2">
    <location>
        <begin position="26"/>
        <end position="47"/>
    </location>
</feature>
<protein>
    <submittedName>
        <fullName evidence="3">Apolipoprotein N-acyltransferase</fullName>
    </submittedName>
</protein>
<keyword evidence="2" id="KW-0812">Transmembrane</keyword>
<feature type="transmembrane region" description="Helical" evidence="2">
    <location>
        <begin position="67"/>
        <end position="85"/>
    </location>
</feature>
<evidence type="ECO:0000256" key="1">
    <source>
        <dbReference type="SAM" id="MobiDB-lite"/>
    </source>
</evidence>
<dbReference type="GO" id="GO:0016746">
    <property type="term" value="F:acyltransferase activity"/>
    <property type="evidence" value="ECO:0007669"/>
    <property type="project" value="UniProtKB-KW"/>
</dbReference>
<dbReference type="AlphaFoldDB" id="A0A7W7M3D8"/>